<keyword evidence="6" id="KW-1185">Reference proteome</keyword>
<dbReference type="EMBL" id="LT598485">
    <property type="protein sequence ID" value="SCW00727.1"/>
    <property type="molecule type" value="Genomic_DNA"/>
</dbReference>
<dbReference type="GO" id="GO:0005829">
    <property type="term" value="C:cytosol"/>
    <property type="evidence" value="ECO:0007669"/>
    <property type="project" value="TreeGrafter"/>
</dbReference>
<evidence type="ECO:0000259" key="4">
    <source>
        <dbReference type="Pfam" id="PF07064"/>
    </source>
</evidence>
<evidence type="ECO:0000256" key="3">
    <source>
        <dbReference type="SAM" id="MobiDB-lite"/>
    </source>
</evidence>
<gene>
    <name evidence="5" type="ORF">LAFE_0C10616G</name>
</gene>
<dbReference type="GO" id="GO:0042147">
    <property type="term" value="P:retrograde transport, endosome to Golgi"/>
    <property type="evidence" value="ECO:0007669"/>
    <property type="project" value="TreeGrafter"/>
</dbReference>
<dbReference type="OrthoDB" id="67540at2759"/>
<accession>A0A1G4MAB2</accession>
<dbReference type="Proteomes" id="UP000190831">
    <property type="component" value="Chromosome C"/>
</dbReference>
<organism evidence="5 6">
    <name type="scientific">Lachancea fermentati</name>
    <name type="common">Zygosaccharomyces fermentati</name>
    <dbReference type="NCBI Taxonomy" id="4955"/>
    <lineage>
        <taxon>Eukaryota</taxon>
        <taxon>Fungi</taxon>
        <taxon>Dikarya</taxon>
        <taxon>Ascomycota</taxon>
        <taxon>Saccharomycotina</taxon>
        <taxon>Saccharomycetes</taxon>
        <taxon>Saccharomycetales</taxon>
        <taxon>Saccharomycetaceae</taxon>
        <taxon>Lachancea</taxon>
    </lineage>
</organism>
<evidence type="ECO:0000313" key="6">
    <source>
        <dbReference type="Proteomes" id="UP000190831"/>
    </source>
</evidence>
<dbReference type="GO" id="GO:0034066">
    <property type="term" value="C:Ric1-Rgp1 guanyl-nucleotide exchange factor complex"/>
    <property type="evidence" value="ECO:0007669"/>
    <property type="project" value="InterPro"/>
</dbReference>
<comment type="subcellular location">
    <subcellularLocation>
        <location evidence="1">Membrane</location>
    </subcellularLocation>
</comment>
<protein>
    <submittedName>
        <fullName evidence="5">LAFE_0C10616g1_1</fullName>
    </submittedName>
</protein>
<evidence type="ECO:0000256" key="1">
    <source>
        <dbReference type="ARBA" id="ARBA00004370"/>
    </source>
</evidence>
<dbReference type="PANTHER" id="PTHR22746:SF10">
    <property type="entry name" value="GUANINE NUCLEOTIDE EXCHANGE FACTOR SUBUNIT RIC1"/>
    <property type="match status" value="1"/>
</dbReference>
<sequence length="1002" mass="114628">MVVWPFQPPQSFQIPVKKSNDDGEVINEEILQVLSVPQSNCLIILTRTRVLLYNYKPLALIACHNRTETSVSELGGNKFSISDSVSRELFEGLISDDALNGIGSHRGKIALYVITEKNFIMVYQLLLTVSSTTIFKEYGIPVSEIYEMDSENGRGIMEENDDDEILTVFAKKDAHKVIQNGYAIDKQQGFLQFLNKSPETMDELPIKRVELRLKIILKFDHKIIDMIAIRETNFEEDNVDNQHLLILFPHGLQVINLRNFKLENNSLVQVTNGQKMFEYRGKVHVLSPTSGELFINTINFTDLTVDSKKVDTGIQEEILNVFSVDEVLVLVYKNQLVYYDPINEIVMKRWTPSSKIERCEPLAHDTLLLFSAAGNLEILTKWANYIFSTSNEDTDEQSAYSHFSNFTFIDNSLFTTAKGSQFFKLDLWHEVNPTISDFRNPVTFILHDNNNDIMLYSPTHDASNVVNFQVIKLPTKTINNFIAQVKVNGTLTMLTTLIGNKNILLVHDLKANIWHSFNDVNILDMCWLGNEYLICRILDETSTSECLRCYHFVPARFNKVDIADYLIWNYSVPPDTKILDMHVNTLTRYKMLKIKSKNPKDEVIDNVFKTAEIVLTLANNKIRTIDVLSHINGDGSNAIIKFYPLPVQILPENLVDRFEWVMSFKEGYLALGDAQLFKLEKLGDESWQCTVLLKKVEKIFDLVFEDIFIVHDNSIEVYSLDELWLDKPYSAILPISDNDYPIAVSPESAVIHSLHCVFYQNFSKLVTHQTIYLDQLIDHSLSQRVPVNEIDAKYHSLKHYKFTLEKLLSSKVLSNAPLSELLDLIDTYDEGPESRGKLEIISNCLRKIEIEHWDYLFTKLNLTPRDLLVQCVEQNEARVLGILLMVFLNYEGGQNASPVNSSNLDLKQLKTKGKKKNKKTSKHKMKSDTQNLDKNGTFSGVLDDEDLILQVLKILVNTAAFSTVPEEAQEFWDMSFQLVRFIKALDNDGSSSLVQKSIQLLG</sequence>
<dbReference type="InterPro" id="IPR009771">
    <property type="entry name" value="RIC1_C"/>
</dbReference>
<feature type="domain" description="RIC1 C-terminal alpha solenoid region" evidence="4">
    <location>
        <begin position="776"/>
        <end position="991"/>
    </location>
</feature>
<dbReference type="Pfam" id="PF07064">
    <property type="entry name" value="RIC1"/>
    <property type="match status" value="1"/>
</dbReference>
<evidence type="ECO:0000313" key="5">
    <source>
        <dbReference type="EMBL" id="SCW00727.1"/>
    </source>
</evidence>
<dbReference type="PANTHER" id="PTHR22746">
    <property type="entry name" value="RAB6A-GEF COMPLEX PARTNER PROTEIN 1"/>
    <property type="match status" value="1"/>
</dbReference>
<proteinExistence type="predicted"/>
<dbReference type="GO" id="GO:0000139">
    <property type="term" value="C:Golgi membrane"/>
    <property type="evidence" value="ECO:0007669"/>
    <property type="project" value="TreeGrafter"/>
</dbReference>
<dbReference type="AlphaFoldDB" id="A0A1G4MAB2"/>
<keyword evidence="2" id="KW-0472">Membrane</keyword>
<feature type="compositionally biased region" description="Basic residues" evidence="3">
    <location>
        <begin position="910"/>
        <end position="925"/>
    </location>
</feature>
<dbReference type="OMA" id="WDMCFQL"/>
<evidence type="ECO:0000256" key="2">
    <source>
        <dbReference type="ARBA" id="ARBA00023136"/>
    </source>
</evidence>
<dbReference type="GO" id="GO:0006886">
    <property type="term" value="P:intracellular protein transport"/>
    <property type="evidence" value="ECO:0007669"/>
    <property type="project" value="InterPro"/>
</dbReference>
<dbReference type="InterPro" id="IPR040096">
    <property type="entry name" value="Ric1"/>
</dbReference>
<reference evidence="5 6" key="1">
    <citation type="submission" date="2016-03" db="EMBL/GenBank/DDBJ databases">
        <authorList>
            <person name="Devillers H."/>
        </authorList>
    </citation>
    <scope>NUCLEOTIDE SEQUENCE [LARGE SCALE GENOMIC DNA]</scope>
    <source>
        <strain evidence="5">CBS 6772</strain>
    </source>
</reference>
<name>A0A1G4MAB2_LACFM</name>
<dbReference type="STRING" id="4955.A0A1G4MAB2"/>
<feature type="region of interest" description="Disordered" evidence="3">
    <location>
        <begin position="910"/>
        <end position="931"/>
    </location>
</feature>